<reference evidence="5 6" key="1">
    <citation type="submission" date="2015-09" db="EMBL/GenBank/DDBJ databases">
        <authorList>
            <consortium name="Swine Surveillance"/>
        </authorList>
    </citation>
    <scope>NUCLEOTIDE SEQUENCE [LARGE SCALE GENOMIC DNA]</scope>
    <source>
        <strain evidence="5 6">CECT 8399</strain>
    </source>
</reference>
<dbReference type="AlphaFoldDB" id="A0A0P1HNA5"/>
<dbReference type="Proteomes" id="UP000051326">
    <property type="component" value="Unassembled WGS sequence"/>
</dbReference>
<dbReference type="Gene3D" id="1.10.10.60">
    <property type="entry name" value="Homeodomain-like"/>
    <property type="match status" value="1"/>
</dbReference>
<keyword evidence="2" id="KW-0238">DNA-binding</keyword>
<proteinExistence type="predicted"/>
<accession>A0A0P1HNA5</accession>
<feature type="domain" description="HTH araC/xylS-type" evidence="4">
    <location>
        <begin position="235"/>
        <end position="333"/>
    </location>
</feature>
<evidence type="ECO:0000313" key="6">
    <source>
        <dbReference type="Proteomes" id="UP000051326"/>
    </source>
</evidence>
<evidence type="ECO:0000256" key="2">
    <source>
        <dbReference type="ARBA" id="ARBA00023125"/>
    </source>
</evidence>
<dbReference type="SUPFAM" id="SSF46689">
    <property type="entry name" value="Homeodomain-like"/>
    <property type="match status" value="1"/>
</dbReference>
<gene>
    <name evidence="5" type="primary">virS_1</name>
    <name evidence="5" type="ORF">PHA8399_01678</name>
</gene>
<sequence length="351" mass="38567">MPHNYQPRISASTLNDPLRAVEFMNGDAATISRNAGIGPRDLEGEINLKKFVDFCEHASEQLGLPDFGWRVGSVFNLQNLGTLGEYILQAPTLGAALALFRNAFPMVQSDSELRLTVRGDTARLTYRILDTSIWPRQQDAELTLSVFHSLIRSATGPDWRPELLSLEHESSALHSRSSAGPRCPVQYSASSNTLVFSAGLLDLPLADSENPAFKTASQSIVRTARQSERAAPVTVRVRRELLMRIGRESFEQTAIAAALGMSRRTLRRRLEDEGQKFSRLLAGCRMEIAKRMLLAPGAQLHDISERLGYSEVSAFERAFRQREGATPSQFRKQCCAEGAGECAASAGSAAN</sequence>
<evidence type="ECO:0000256" key="1">
    <source>
        <dbReference type="ARBA" id="ARBA00023015"/>
    </source>
</evidence>
<keyword evidence="3" id="KW-0804">Transcription</keyword>
<dbReference type="SMART" id="SM00342">
    <property type="entry name" value="HTH_ARAC"/>
    <property type="match status" value="1"/>
</dbReference>
<keyword evidence="1" id="KW-0805">Transcription regulation</keyword>
<dbReference type="RefSeq" id="WP_058285694.1">
    <property type="nucleotide sequence ID" value="NZ_CYSR01000020.1"/>
</dbReference>
<evidence type="ECO:0000259" key="4">
    <source>
        <dbReference type="PROSITE" id="PS01124"/>
    </source>
</evidence>
<dbReference type="InterPro" id="IPR020449">
    <property type="entry name" value="Tscrpt_reg_AraC-type_HTH"/>
</dbReference>
<dbReference type="InterPro" id="IPR018062">
    <property type="entry name" value="HTH_AraC-typ_CS"/>
</dbReference>
<dbReference type="InterPro" id="IPR032687">
    <property type="entry name" value="AraC-type_N"/>
</dbReference>
<organism evidence="5 6">
    <name type="scientific">Leisingera aquaemixtae</name>
    <dbReference type="NCBI Taxonomy" id="1396826"/>
    <lineage>
        <taxon>Bacteria</taxon>
        <taxon>Pseudomonadati</taxon>
        <taxon>Pseudomonadota</taxon>
        <taxon>Alphaproteobacteria</taxon>
        <taxon>Rhodobacterales</taxon>
        <taxon>Roseobacteraceae</taxon>
        <taxon>Leisingera</taxon>
    </lineage>
</organism>
<dbReference type="PANTHER" id="PTHR47894">
    <property type="entry name" value="HTH-TYPE TRANSCRIPTIONAL REGULATOR GADX"/>
    <property type="match status" value="1"/>
</dbReference>
<dbReference type="Pfam" id="PF12625">
    <property type="entry name" value="Arabinose_bd"/>
    <property type="match status" value="1"/>
</dbReference>
<dbReference type="EMBL" id="CYSR01000020">
    <property type="protein sequence ID" value="CUH99556.1"/>
    <property type="molecule type" value="Genomic_DNA"/>
</dbReference>
<dbReference type="InterPro" id="IPR018060">
    <property type="entry name" value="HTH_AraC"/>
</dbReference>
<dbReference type="PRINTS" id="PR00032">
    <property type="entry name" value="HTHARAC"/>
</dbReference>
<protein>
    <submittedName>
        <fullName evidence="5">Virulence-regulating protein VirS</fullName>
    </submittedName>
</protein>
<dbReference type="PANTHER" id="PTHR47894:SF4">
    <property type="entry name" value="HTH-TYPE TRANSCRIPTIONAL REGULATOR GADX"/>
    <property type="match status" value="1"/>
</dbReference>
<dbReference type="PROSITE" id="PS00041">
    <property type="entry name" value="HTH_ARAC_FAMILY_1"/>
    <property type="match status" value="1"/>
</dbReference>
<evidence type="ECO:0000256" key="3">
    <source>
        <dbReference type="ARBA" id="ARBA00023163"/>
    </source>
</evidence>
<dbReference type="STRING" id="1396826.PHA8399_01678"/>
<dbReference type="GO" id="GO:0005829">
    <property type="term" value="C:cytosol"/>
    <property type="evidence" value="ECO:0007669"/>
    <property type="project" value="TreeGrafter"/>
</dbReference>
<dbReference type="PROSITE" id="PS01124">
    <property type="entry name" value="HTH_ARAC_FAMILY_2"/>
    <property type="match status" value="1"/>
</dbReference>
<dbReference type="InterPro" id="IPR009057">
    <property type="entry name" value="Homeodomain-like_sf"/>
</dbReference>
<evidence type="ECO:0000313" key="5">
    <source>
        <dbReference type="EMBL" id="CUH99556.1"/>
    </source>
</evidence>
<dbReference type="GO" id="GO:0003700">
    <property type="term" value="F:DNA-binding transcription factor activity"/>
    <property type="evidence" value="ECO:0007669"/>
    <property type="project" value="InterPro"/>
</dbReference>
<dbReference type="GO" id="GO:0000976">
    <property type="term" value="F:transcription cis-regulatory region binding"/>
    <property type="evidence" value="ECO:0007669"/>
    <property type="project" value="TreeGrafter"/>
</dbReference>
<dbReference type="Pfam" id="PF12833">
    <property type="entry name" value="HTH_18"/>
    <property type="match status" value="1"/>
</dbReference>
<name>A0A0P1HNA5_9RHOB</name>